<dbReference type="Pfam" id="PF05170">
    <property type="entry name" value="AsmA"/>
    <property type="match status" value="1"/>
</dbReference>
<dbReference type="PROSITE" id="PS00962">
    <property type="entry name" value="RIBOSOMAL_S2_1"/>
    <property type="match status" value="1"/>
</dbReference>
<dbReference type="GO" id="GO:0003735">
    <property type="term" value="F:structural constituent of ribosome"/>
    <property type="evidence" value="ECO:0007669"/>
    <property type="project" value="InterPro"/>
</dbReference>
<dbReference type="RefSeq" id="WP_022161139.1">
    <property type="nucleotide sequence ID" value="NZ_JADMUD010000014.1"/>
</dbReference>
<dbReference type="PANTHER" id="PTHR30441">
    <property type="entry name" value="DUF748 DOMAIN-CONTAINING PROTEIN"/>
    <property type="match status" value="1"/>
</dbReference>
<organism evidence="3 4">
    <name type="scientific">Odoribacter splanchnicus</name>
    <dbReference type="NCBI Taxonomy" id="28118"/>
    <lineage>
        <taxon>Bacteria</taxon>
        <taxon>Pseudomonadati</taxon>
        <taxon>Bacteroidota</taxon>
        <taxon>Bacteroidia</taxon>
        <taxon>Bacteroidales</taxon>
        <taxon>Odoribacteraceae</taxon>
        <taxon>Odoribacter</taxon>
    </lineage>
</organism>
<dbReference type="InterPro" id="IPR052894">
    <property type="entry name" value="AsmA-related"/>
</dbReference>
<feature type="transmembrane region" description="Helical" evidence="1">
    <location>
        <begin position="12"/>
        <end position="36"/>
    </location>
</feature>
<dbReference type="InterPro" id="IPR007844">
    <property type="entry name" value="AsmA"/>
</dbReference>
<reference evidence="3 4" key="1">
    <citation type="submission" date="2018-08" db="EMBL/GenBank/DDBJ databases">
        <title>A genome reference for cultivated species of the human gut microbiota.</title>
        <authorList>
            <person name="Zou Y."/>
            <person name="Xue W."/>
            <person name="Luo G."/>
        </authorList>
    </citation>
    <scope>NUCLEOTIDE SEQUENCE [LARGE SCALE GENOMIC DNA]</scope>
    <source>
        <strain evidence="3 4">AF16-14</strain>
    </source>
</reference>
<dbReference type="GO" id="GO:0090313">
    <property type="term" value="P:regulation of protein targeting to membrane"/>
    <property type="evidence" value="ECO:0007669"/>
    <property type="project" value="TreeGrafter"/>
</dbReference>
<dbReference type="AlphaFoldDB" id="A0A412TW72"/>
<dbReference type="GO" id="GO:0005886">
    <property type="term" value="C:plasma membrane"/>
    <property type="evidence" value="ECO:0007669"/>
    <property type="project" value="TreeGrafter"/>
</dbReference>
<protein>
    <submittedName>
        <fullName evidence="3">AsmA family protein</fullName>
    </submittedName>
</protein>
<dbReference type="PANTHER" id="PTHR30441:SF8">
    <property type="entry name" value="DUF748 DOMAIN-CONTAINING PROTEIN"/>
    <property type="match status" value="1"/>
</dbReference>
<dbReference type="GO" id="GO:0006412">
    <property type="term" value="P:translation"/>
    <property type="evidence" value="ECO:0007669"/>
    <property type="project" value="InterPro"/>
</dbReference>
<keyword evidence="1" id="KW-0472">Membrane</keyword>
<sequence length="1029" mass="115178">MKKSLGKRVLKWTLWSLLALVVLILVGVTIAIHFIFTPAKLTPLVEKTAKEYLNAEVHFGNIELTFFSTFPDFGIQLDDASVISGTFRDSTANSEPTMQDSLMNIKSCLLTINPIAYLTKNRIVVKDFVLEQPEIYAYVDSAGVPNWDILRIAADTTTVDTTMADTTTFDSGIRLRNVRIRNGRLVFDDRNTRLYTRLTGINLGVDGYLGKRRSRLKLDFSTENVLFWQEGQLLVNRLAFGIETGMKINRDSLLYTLEKAVVDVNGIRFGAGGTLRGDTVNHTLLVNLKYGIHIPTLKTLLDLVPDTILHKTENVEVRGDVLCQGEIKGIYGQQNIPLLTSEFRIKDGFIAYPGMPSKIDTLNVDLFALIDLQKEQESYVNLRNFCMKGGGIDIDMAGDAERLLTAPTLKAEVKALVNFEELTKIFPLADGITCRGTLNTSLKTDVLVEDVRNADYGKLRIGGWCQMKDVNIFIPKDSIVMNVKSAGLVFAANRKNTKSVQGTDLLNGVVGYSGLDIHVRNKVRLLMDTTYLALRTSPLKDTSVVASMGANLHLGRMVFIVRDTLLVGLKQANAKASLLPSKRNKKVPQINAELQVDSLRLRAMGNRLNFAKAEVQVEAVRSKRNTKIWLPTGYVDFTGLRAYTPYFPVRMRMPGTRLRFDRNEIQLDSAVLHLGRSDLRLTGNVTNLAKSFFKKEELKAQLLVTSDRIDCNQLMRAMERGTAYMEKVKAGFRDTISTELDDMDEVPVVSDTTALEGSNCLFVVPPGIDFTFQTDIKKVLFGKLQMDSIHGEVVMRNQCIQLSDLELRSSAANMSTTALYRATDTTKAYAGFALQMHDIRIDSLVGLIPSLDTLFPMLRSFEGLVDFHIAADSWLDSAMNIDLPTLRAAAYLDGRDLVLMDGETFAEISKMLMFKNKKRNMIDSISVDLMVKDGTIEIFPFLVEIDRYKAAVGGQHNIDMTFKYHISILKSPLPFRAGVDISGNLDKMKFRITKAKYKDLFIPSRKAKVDSTQLNLRQRMRTILKEGKG</sequence>
<evidence type="ECO:0000313" key="4">
    <source>
        <dbReference type="Proteomes" id="UP000284243"/>
    </source>
</evidence>
<keyword evidence="1" id="KW-0812">Transmembrane</keyword>
<gene>
    <name evidence="3" type="ORF">DWW57_02885</name>
</gene>
<keyword evidence="1" id="KW-1133">Transmembrane helix</keyword>
<dbReference type="EMBL" id="QRYC01000003">
    <property type="protein sequence ID" value="RGU58022.1"/>
    <property type="molecule type" value="Genomic_DNA"/>
</dbReference>
<name>A0A412TW72_9BACT</name>
<dbReference type="Proteomes" id="UP000284243">
    <property type="component" value="Unassembled WGS sequence"/>
</dbReference>
<dbReference type="GO" id="GO:0005840">
    <property type="term" value="C:ribosome"/>
    <property type="evidence" value="ECO:0007669"/>
    <property type="project" value="InterPro"/>
</dbReference>
<dbReference type="InterPro" id="IPR018130">
    <property type="entry name" value="Ribosomal_uS2_CS"/>
</dbReference>
<comment type="caution">
    <text evidence="3">The sequence shown here is derived from an EMBL/GenBank/DDBJ whole genome shotgun (WGS) entry which is preliminary data.</text>
</comment>
<evidence type="ECO:0000259" key="2">
    <source>
        <dbReference type="Pfam" id="PF05170"/>
    </source>
</evidence>
<accession>A0A412TW72</accession>
<evidence type="ECO:0000256" key="1">
    <source>
        <dbReference type="SAM" id="Phobius"/>
    </source>
</evidence>
<feature type="domain" description="AsmA" evidence="2">
    <location>
        <begin position="7"/>
        <end position="211"/>
    </location>
</feature>
<proteinExistence type="predicted"/>
<evidence type="ECO:0000313" key="3">
    <source>
        <dbReference type="EMBL" id="RGU58022.1"/>
    </source>
</evidence>